<keyword evidence="1" id="KW-0175">Coiled coil</keyword>
<feature type="coiled-coil region" evidence="1">
    <location>
        <begin position="108"/>
        <end position="135"/>
    </location>
</feature>
<evidence type="ECO:0000313" key="2">
    <source>
        <dbReference type="EMBL" id="ERN17719.1"/>
    </source>
</evidence>
<proteinExistence type="predicted"/>
<accession>U5D5K3</accession>
<dbReference type="HOGENOM" id="CLU_1373909_0_0_1"/>
<protein>
    <submittedName>
        <fullName evidence="2">Uncharacterized protein</fullName>
    </submittedName>
</protein>
<dbReference type="EMBL" id="KI392311">
    <property type="protein sequence ID" value="ERN17719.1"/>
    <property type="molecule type" value="Genomic_DNA"/>
</dbReference>
<sequence length="199" mass="22340">MLRLELQLLKALPLSDLPGRIEAFKECAYWLRHVHADGELFDRLGGMLRDLSDWGLAVLTCETEVLTSYKERLATLEKTLANRCVALEESEWLRAQCLSEQVCVSGEIANLSSDIQTTEDEIRALQARVAHLKSEHSSREEAVRLCSQSLEHLEPEVVSASGLVDAIIRDIIELEEWKDKALHGAAKLGDKIKEAFDCL</sequence>
<reference evidence="3" key="1">
    <citation type="journal article" date="2013" name="Science">
        <title>The Amborella genome and the evolution of flowering plants.</title>
        <authorList>
            <consortium name="Amborella Genome Project"/>
        </authorList>
    </citation>
    <scope>NUCLEOTIDE SEQUENCE [LARGE SCALE GENOMIC DNA]</scope>
</reference>
<dbReference type="Gramene" id="ERN17719">
    <property type="protein sequence ID" value="ERN17719"/>
    <property type="gene ID" value="AMTR_s00047p00016990"/>
</dbReference>
<evidence type="ECO:0000313" key="3">
    <source>
        <dbReference type="Proteomes" id="UP000017836"/>
    </source>
</evidence>
<dbReference type="Proteomes" id="UP000017836">
    <property type="component" value="Unassembled WGS sequence"/>
</dbReference>
<dbReference type="AlphaFoldDB" id="U5D5K3"/>
<keyword evidence="3" id="KW-1185">Reference proteome</keyword>
<gene>
    <name evidence="2" type="ORF">AMTR_s00047p00016990</name>
</gene>
<evidence type="ECO:0000256" key="1">
    <source>
        <dbReference type="SAM" id="Coils"/>
    </source>
</evidence>
<name>U5D5K3_AMBTC</name>
<organism evidence="2 3">
    <name type="scientific">Amborella trichopoda</name>
    <dbReference type="NCBI Taxonomy" id="13333"/>
    <lineage>
        <taxon>Eukaryota</taxon>
        <taxon>Viridiplantae</taxon>
        <taxon>Streptophyta</taxon>
        <taxon>Embryophyta</taxon>
        <taxon>Tracheophyta</taxon>
        <taxon>Spermatophyta</taxon>
        <taxon>Magnoliopsida</taxon>
        <taxon>Amborellales</taxon>
        <taxon>Amborellaceae</taxon>
        <taxon>Amborella</taxon>
    </lineage>
</organism>